<evidence type="ECO:0000259" key="7">
    <source>
        <dbReference type="PROSITE" id="PS50109"/>
    </source>
</evidence>
<feature type="transmembrane region" description="Helical" evidence="6">
    <location>
        <begin position="368"/>
        <end position="390"/>
    </location>
</feature>
<dbReference type="InterPro" id="IPR019734">
    <property type="entry name" value="TPR_rpt"/>
</dbReference>
<dbReference type="PANTHER" id="PTHR45339:SF1">
    <property type="entry name" value="HYBRID SIGNAL TRANSDUCTION HISTIDINE KINASE J"/>
    <property type="match status" value="1"/>
</dbReference>
<dbReference type="InterPro" id="IPR003594">
    <property type="entry name" value="HATPase_dom"/>
</dbReference>
<keyword evidence="9" id="KW-1185">Reference proteome</keyword>
<dbReference type="SMART" id="SM00028">
    <property type="entry name" value="TPR"/>
    <property type="match status" value="3"/>
</dbReference>
<reference evidence="8 9" key="1">
    <citation type="submission" date="2021-04" db="EMBL/GenBank/DDBJ databases">
        <authorList>
            <person name="Pira H."/>
            <person name="Risdian C."/>
            <person name="Wink J."/>
        </authorList>
    </citation>
    <scope>NUCLEOTIDE SEQUENCE [LARGE SCALE GENOMIC DNA]</scope>
    <source>
        <strain evidence="8 9">WHA3</strain>
    </source>
</reference>
<dbReference type="CDD" id="cd16922">
    <property type="entry name" value="HATPase_EvgS-ArcB-TorS-like"/>
    <property type="match status" value="1"/>
</dbReference>
<evidence type="ECO:0000256" key="4">
    <source>
        <dbReference type="ARBA" id="ARBA00023012"/>
    </source>
</evidence>
<keyword evidence="4" id="KW-0902">Two-component regulatory system</keyword>
<dbReference type="CDD" id="cd00082">
    <property type="entry name" value="HisKA"/>
    <property type="match status" value="1"/>
</dbReference>
<dbReference type="RefSeq" id="WP_218446283.1">
    <property type="nucleotide sequence ID" value="NZ_JAGSPA010000003.1"/>
</dbReference>
<name>A0ABS6SGE5_9SPHN</name>
<comment type="caution">
    <text evidence="8">The sequence shown here is derived from an EMBL/GenBank/DDBJ whole genome shotgun (WGS) entry which is preliminary data.</text>
</comment>
<evidence type="ECO:0000256" key="5">
    <source>
        <dbReference type="PROSITE-ProRule" id="PRU00339"/>
    </source>
</evidence>
<evidence type="ECO:0000256" key="6">
    <source>
        <dbReference type="SAM" id="Phobius"/>
    </source>
</evidence>
<dbReference type="Pfam" id="PF02518">
    <property type="entry name" value="HATPase_c"/>
    <property type="match status" value="1"/>
</dbReference>
<dbReference type="EMBL" id="JAGSPA010000003">
    <property type="protein sequence ID" value="MBV7257479.1"/>
    <property type="molecule type" value="Genomic_DNA"/>
</dbReference>
<evidence type="ECO:0000313" key="8">
    <source>
        <dbReference type="EMBL" id="MBV7257479.1"/>
    </source>
</evidence>
<dbReference type="SMART" id="SM00387">
    <property type="entry name" value="HATPase_c"/>
    <property type="match status" value="1"/>
</dbReference>
<dbReference type="Pfam" id="PF00512">
    <property type="entry name" value="HisKA"/>
    <property type="match status" value="1"/>
</dbReference>
<keyword evidence="6" id="KW-0472">Membrane</keyword>
<dbReference type="Pfam" id="PF13424">
    <property type="entry name" value="TPR_12"/>
    <property type="match status" value="1"/>
</dbReference>
<keyword evidence="6" id="KW-1133">Transmembrane helix</keyword>
<evidence type="ECO:0000256" key="2">
    <source>
        <dbReference type="ARBA" id="ARBA00012438"/>
    </source>
</evidence>
<dbReference type="InterPro" id="IPR003661">
    <property type="entry name" value="HisK_dim/P_dom"/>
</dbReference>
<comment type="catalytic activity">
    <reaction evidence="1">
        <text>ATP + protein L-histidine = ADP + protein N-phospho-L-histidine.</text>
        <dbReference type="EC" id="2.7.13.3"/>
    </reaction>
</comment>
<keyword evidence="3" id="KW-0597">Phosphoprotein</keyword>
<dbReference type="PROSITE" id="PS50109">
    <property type="entry name" value="HIS_KIN"/>
    <property type="match status" value="1"/>
</dbReference>
<keyword evidence="5" id="KW-0802">TPR repeat</keyword>
<organism evidence="8 9">
    <name type="scientific">Pacificimonas pallii</name>
    <dbReference type="NCBI Taxonomy" id="2827236"/>
    <lineage>
        <taxon>Bacteria</taxon>
        <taxon>Pseudomonadati</taxon>
        <taxon>Pseudomonadota</taxon>
        <taxon>Alphaproteobacteria</taxon>
        <taxon>Sphingomonadales</taxon>
        <taxon>Sphingosinicellaceae</taxon>
        <taxon>Pacificimonas</taxon>
    </lineage>
</organism>
<accession>A0ABS6SGE5</accession>
<proteinExistence type="predicted"/>
<evidence type="ECO:0000256" key="1">
    <source>
        <dbReference type="ARBA" id="ARBA00000085"/>
    </source>
</evidence>
<dbReference type="EC" id="2.7.13.3" evidence="2"/>
<feature type="repeat" description="TPR" evidence="5">
    <location>
        <begin position="127"/>
        <end position="160"/>
    </location>
</feature>
<keyword evidence="6" id="KW-0812">Transmembrane</keyword>
<dbReference type="Proteomes" id="UP000722336">
    <property type="component" value="Unassembled WGS sequence"/>
</dbReference>
<evidence type="ECO:0000256" key="3">
    <source>
        <dbReference type="ARBA" id="ARBA00022553"/>
    </source>
</evidence>
<dbReference type="SMART" id="SM00388">
    <property type="entry name" value="HisKA"/>
    <property type="match status" value="1"/>
</dbReference>
<protein>
    <recommendedName>
        <fullName evidence="2">histidine kinase</fullName>
        <ecNumber evidence="2">2.7.13.3</ecNumber>
    </recommendedName>
</protein>
<dbReference type="PROSITE" id="PS50005">
    <property type="entry name" value="TPR"/>
    <property type="match status" value="1"/>
</dbReference>
<dbReference type="PANTHER" id="PTHR45339">
    <property type="entry name" value="HYBRID SIGNAL TRANSDUCTION HISTIDINE KINASE J"/>
    <property type="match status" value="1"/>
</dbReference>
<gene>
    <name evidence="8" type="ORF">KCG44_11845</name>
</gene>
<feature type="domain" description="Histidine kinase" evidence="7">
    <location>
        <begin position="424"/>
        <end position="643"/>
    </location>
</feature>
<sequence length="790" mass="85055">MSGAQRLDVIEEMLNADPKEALTRLDGLEASLRTAGARLGTAVDRARAKRIRAAALMGLNRLDEARPLLDEALRNIQNIAGADREKGEILRTSAVLYYQQGKIDVSLSQAVRAHDLLRDARVPASQAKALILMGVIYRDAGDYERTLRYYQSADKLFDGGPTMRLSHQNNLGFVYEAMGRHQDALQAYRRANVIAADLGSPLLRARIATNLAKTEMEVGDLEGARRSLDVASRLVRAEETAAWRPYVLGTRAKLAALDGRNREAADLLDQAFEDADLTATPTTYRDFHEIAVNVYRRQARPEDALEHFAALKRLDDEAAQASASANNAILAAQFDFAGQEVEIANLRTSQLESDVQMAEERALFNQRVVFGVLAASAIIISLTLIALYIARRRRLEVDAANVELGQTNAELEKALNAKSEFLATTSHEIRTPLNGVLGMTQIMLADRNLPDDVRERVALVHGAGTSMKAIVDDILDVAKMESGVVALRREPFDLRDTLEEVSRIFADSAAEKGLDYHIDLGACPARAIGDEQRVRQVVLNLVSNAVKFTSEGHVRLSARPAADDTDALHIEISDSGIGIPEGQQDAVFEAFHQVDGTRTRAFSGTGLGLTISRELVLAMHGDLKLESALGKGTCFTLKLPLSLEIANAGQRPDEAAPSNRSIVLYAANALIEMIATRALGEAAAGVDVSHDHGEAVASARTANGLVLAYSTAGQAADIEHIVNLRRDCPHLFIAAAGWPADTGIDAHALCDMVVDDVASLGQVGPNLMALGEDGGGPPGDVAGHVAVKLG</sequence>
<evidence type="ECO:0000313" key="9">
    <source>
        <dbReference type="Proteomes" id="UP000722336"/>
    </source>
</evidence>
<dbReference type="InterPro" id="IPR005467">
    <property type="entry name" value="His_kinase_dom"/>
</dbReference>